<reference evidence="4 5" key="1">
    <citation type="submission" date="2015-06" db="EMBL/GenBank/DDBJ databases">
        <title>Expansion of signal transduction pathways in fungi by whole-genome duplication.</title>
        <authorList>
            <consortium name="DOE Joint Genome Institute"/>
            <person name="Corrochano L.M."/>
            <person name="Kuo A."/>
            <person name="Marcet-Houben M."/>
            <person name="Polaino S."/>
            <person name="Salamov A."/>
            <person name="Villalobos J.M."/>
            <person name="Alvarez M.I."/>
            <person name="Avalos J."/>
            <person name="Benito E.P."/>
            <person name="Benoit I."/>
            <person name="Burger G."/>
            <person name="Camino L.P."/>
            <person name="Canovas D."/>
            <person name="Cerda-Olmedo E."/>
            <person name="Cheng J.-F."/>
            <person name="Dominguez A."/>
            <person name="Elias M."/>
            <person name="Eslava A.P."/>
            <person name="Glaser F."/>
            <person name="Grimwood J."/>
            <person name="Gutierrez G."/>
            <person name="Heitman J."/>
            <person name="Henrissat B."/>
            <person name="Iturriaga E.A."/>
            <person name="Lang B.F."/>
            <person name="Lavin J.L."/>
            <person name="Lee S."/>
            <person name="Li W."/>
            <person name="Lindquist E."/>
            <person name="Lopez-Garcia S."/>
            <person name="Luque E.M."/>
            <person name="Marcos A.T."/>
            <person name="Martin J."/>
            <person name="Mccluskey K."/>
            <person name="Medina H.R."/>
            <person name="Miralles-Duran A."/>
            <person name="Miyazaki A."/>
            <person name="Munoz-Torres E."/>
            <person name="Oguiza J.A."/>
            <person name="Ohm R."/>
            <person name="Olmedo M."/>
            <person name="Orejas M."/>
            <person name="Ortiz-Castellanos L."/>
            <person name="Pisabarro A.G."/>
            <person name="Rodriguez-Romero J."/>
            <person name="Ruiz-Herrera J."/>
            <person name="Ruiz-Vazquez R."/>
            <person name="Sanz C."/>
            <person name="Schackwitz W."/>
            <person name="Schmutz J."/>
            <person name="Shahriari M."/>
            <person name="Shelest E."/>
            <person name="Silva-Franco F."/>
            <person name="Soanes D."/>
            <person name="Syed K."/>
            <person name="Tagua V.G."/>
            <person name="Talbot N.J."/>
            <person name="Thon M."/>
            <person name="De Vries R.P."/>
            <person name="Wiebenga A."/>
            <person name="Yadav J.S."/>
            <person name="Braun E.L."/>
            <person name="Baker S."/>
            <person name="Garre V."/>
            <person name="Horwitz B."/>
            <person name="Torres-Martinez S."/>
            <person name="Idnurm A."/>
            <person name="Herrera-Estrella A."/>
            <person name="Gabaldon T."/>
            <person name="Grigoriev I.V."/>
        </authorList>
    </citation>
    <scope>NUCLEOTIDE SEQUENCE [LARGE SCALE GENOMIC DNA]</scope>
    <source>
        <strain evidence="4 5">CBS 277.49</strain>
    </source>
</reference>
<dbReference type="STRING" id="747725.A0A168M926"/>
<gene>
    <name evidence="4" type="ORF">MUCCIDRAFT_121778</name>
</gene>
<feature type="domain" description="Helicase ATP-binding" evidence="3">
    <location>
        <begin position="18"/>
        <end position="190"/>
    </location>
</feature>
<dbReference type="Pfam" id="PF00270">
    <property type="entry name" value="DEAD"/>
    <property type="match status" value="1"/>
</dbReference>
<accession>A0A168M926</accession>
<evidence type="ECO:0000256" key="1">
    <source>
        <dbReference type="ARBA" id="ARBA00012552"/>
    </source>
</evidence>
<dbReference type="InterPro" id="IPR027417">
    <property type="entry name" value="P-loop_NTPase"/>
</dbReference>
<dbReference type="InterPro" id="IPR011545">
    <property type="entry name" value="DEAD/DEAH_box_helicase_dom"/>
</dbReference>
<dbReference type="PANTHER" id="PTHR18934:SF145">
    <property type="entry name" value="ATP-DEPENDENT RNA HELICASE DHX57-RELATED"/>
    <property type="match status" value="1"/>
</dbReference>
<dbReference type="SUPFAM" id="SSF52540">
    <property type="entry name" value="P-loop containing nucleoside triphosphate hydrolases"/>
    <property type="match status" value="1"/>
</dbReference>
<evidence type="ECO:0000313" key="5">
    <source>
        <dbReference type="Proteomes" id="UP000077051"/>
    </source>
</evidence>
<comment type="caution">
    <text evidence="4">The sequence shown here is derived from an EMBL/GenBank/DDBJ whole genome shotgun (WGS) entry which is preliminary data.</text>
</comment>
<dbReference type="FunFam" id="3.40.50.300:FF:000500">
    <property type="entry name" value="ATP-dependent RNA helicase DHX29"/>
    <property type="match status" value="1"/>
</dbReference>
<dbReference type="PANTHER" id="PTHR18934">
    <property type="entry name" value="ATP-DEPENDENT RNA HELICASE"/>
    <property type="match status" value="1"/>
</dbReference>
<dbReference type="EC" id="3.6.4.13" evidence="1"/>
<dbReference type="GO" id="GO:0005524">
    <property type="term" value="F:ATP binding"/>
    <property type="evidence" value="ECO:0007669"/>
    <property type="project" value="InterPro"/>
</dbReference>
<sequence>MKDKRKDLPITAHRQEILDLVKNNQVLIISGETGCGKSTQVPQFLAEDLLMGCFDGGSVICTQPRRISAMSIANRVSVEMGDRPRSTGSRDAMVGYQIRMENKVSAENVLLFCTTGILLRRLESDKYLEGVTHVVVDEVHERTIESDFLLVVLRKLCYLRTDLKVILMSATVEASRFSQYFGNCPVVSVPGRTYPVHVQFLEDIVQDTGYVLEEDSPFALR</sequence>
<dbReference type="PROSITE" id="PS51192">
    <property type="entry name" value="HELICASE_ATP_BIND_1"/>
    <property type="match status" value="1"/>
</dbReference>
<proteinExistence type="predicted"/>
<evidence type="ECO:0000259" key="3">
    <source>
        <dbReference type="PROSITE" id="PS51192"/>
    </source>
</evidence>
<dbReference type="VEuPathDB" id="FungiDB:MUCCIDRAFT_121778"/>
<comment type="catalytic activity">
    <reaction evidence="2">
        <text>ATP + H2O = ADP + phosphate + H(+)</text>
        <dbReference type="Rhea" id="RHEA:13065"/>
        <dbReference type="ChEBI" id="CHEBI:15377"/>
        <dbReference type="ChEBI" id="CHEBI:15378"/>
        <dbReference type="ChEBI" id="CHEBI:30616"/>
        <dbReference type="ChEBI" id="CHEBI:43474"/>
        <dbReference type="ChEBI" id="CHEBI:456216"/>
        <dbReference type="EC" id="3.6.4.13"/>
    </reaction>
</comment>
<dbReference type="AlphaFoldDB" id="A0A168M926"/>
<organism evidence="4 5">
    <name type="scientific">Mucor lusitanicus CBS 277.49</name>
    <dbReference type="NCBI Taxonomy" id="747725"/>
    <lineage>
        <taxon>Eukaryota</taxon>
        <taxon>Fungi</taxon>
        <taxon>Fungi incertae sedis</taxon>
        <taxon>Mucoromycota</taxon>
        <taxon>Mucoromycotina</taxon>
        <taxon>Mucoromycetes</taxon>
        <taxon>Mucorales</taxon>
        <taxon>Mucorineae</taxon>
        <taxon>Mucoraceae</taxon>
        <taxon>Mucor</taxon>
    </lineage>
</organism>
<dbReference type="GO" id="GO:0003724">
    <property type="term" value="F:RNA helicase activity"/>
    <property type="evidence" value="ECO:0007669"/>
    <property type="project" value="UniProtKB-EC"/>
</dbReference>
<dbReference type="InterPro" id="IPR014001">
    <property type="entry name" value="Helicase_ATP-bd"/>
</dbReference>
<evidence type="ECO:0000256" key="2">
    <source>
        <dbReference type="ARBA" id="ARBA00047984"/>
    </source>
</evidence>
<evidence type="ECO:0000313" key="4">
    <source>
        <dbReference type="EMBL" id="OAD04571.1"/>
    </source>
</evidence>
<keyword evidence="5" id="KW-1185">Reference proteome</keyword>
<dbReference type="GO" id="GO:0003723">
    <property type="term" value="F:RNA binding"/>
    <property type="evidence" value="ECO:0007669"/>
    <property type="project" value="TreeGrafter"/>
</dbReference>
<protein>
    <recommendedName>
        <fullName evidence="1">RNA helicase</fullName>
        <ecNumber evidence="1">3.6.4.13</ecNumber>
    </recommendedName>
</protein>
<name>A0A168M926_MUCCL</name>
<dbReference type="OrthoDB" id="10253254at2759"/>
<feature type="non-terminal residue" evidence="4">
    <location>
        <position position="221"/>
    </location>
</feature>
<dbReference type="EMBL" id="AMYB01000003">
    <property type="protein sequence ID" value="OAD04571.1"/>
    <property type="molecule type" value="Genomic_DNA"/>
</dbReference>
<dbReference type="Gene3D" id="3.40.50.300">
    <property type="entry name" value="P-loop containing nucleotide triphosphate hydrolases"/>
    <property type="match status" value="1"/>
</dbReference>
<dbReference type="Proteomes" id="UP000077051">
    <property type="component" value="Unassembled WGS sequence"/>
</dbReference>
<dbReference type="CDD" id="cd17917">
    <property type="entry name" value="DEXHc_RHA-like"/>
    <property type="match status" value="1"/>
</dbReference>
<dbReference type="SMART" id="SM00487">
    <property type="entry name" value="DEXDc"/>
    <property type="match status" value="1"/>
</dbReference>